<keyword evidence="4 6" id="KW-0472">Membrane</keyword>
<dbReference type="AlphaFoldDB" id="A0A1Q9CJF8"/>
<keyword evidence="2 6" id="KW-0812">Transmembrane</keyword>
<dbReference type="OrthoDB" id="428819at2759"/>
<comment type="subcellular location">
    <subcellularLocation>
        <location evidence="1">Endomembrane system</location>
        <topology evidence="1">Multi-pass membrane protein</topology>
    </subcellularLocation>
</comment>
<comment type="caution">
    <text evidence="8">The sequence shown here is derived from an EMBL/GenBank/DDBJ whole genome shotgun (WGS) entry which is preliminary data.</text>
</comment>
<keyword evidence="9" id="KW-1185">Reference proteome</keyword>
<keyword evidence="3 6" id="KW-1133">Transmembrane helix</keyword>
<evidence type="ECO:0000256" key="3">
    <source>
        <dbReference type="ARBA" id="ARBA00022989"/>
    </source>
</evidence>
<feature type="compositionally biased region" description="Basic and acidic residues" evidence="5">
    <location>
        <begin position="31"/>
        <end position="40"/>
    </location>
</feature>
<dbReference type="Proteomes" id="UP000186817">
    <property type="component" value="Unassembled WGS sequence"/>
</dbReference>
<dbReference type="PANTHER" id="PTHR33050:SF7">
    <property type="entry name" value="RIBONUCLEASE H"/>
    <property type="match status" value="1"/>
</dbReference>
<dbReference type="EMBL" id="LSRX01001146">
    <property type="protein sequence ID" value="OLP83053.1"/>
    <property type="molecule type" value="Genomic_DNA"/>
</dbReference>
<dbReference type="Pfam" id="PF02656">
    <property type="entry name" value="DUF202"/>
    <property type="match status" value="1"/>
</dbReference>
<feature type="domain" description="DUF202" evidence="7">
    <location>
        <begin position="1156"/>
        <end position="1220"/>
    </location>
</feature>
<evidence type="ECO:0000256" key="4">
    <source>
        <dbReference type="ARBA" id="ARBA00023136"/>
    </source>
</evidence>
<evidence type="ECO:0000259" key="7">
    <source>
        <dbReference type="Pfam" id="PF02656"/>
    </source>
</evidence>
<feature type="transmembrane region" description="Helical" evidence="6">
    <location>
        <begin position="1228"/>
        <end position="1250"/>
    </location>
</feature>
<dbReference type="Gene3D" id="3.40.50.150">
    <property type="entry name" value="Vaccinia Virus protein VP39"/>
    <property type="match status" value="1"/>
</dbReference>
<name>A0A1Q9CJF8_SYMMI</name>
<dbReference type="GO" id="GO:0012505">
    <property type="term" value="C:endomembrane system"/>
    <property type="evidence" value="ECO:0007669"/>
    <property type="project" value="UniProtKB-SubCell"/>
</dbReference>
<reference evidence="8 9" key="1">
    <citation type="submission" date="2016-02" db="EMBL/GenBank/DDBJ databases">
        <title>Genome analysis of coral dinoflagellate symbionts highlights evolutionary adaptations to a symbiotic lifestyle.</title>
        <authorList>
            <person name="Aranda M."/>
            <person name="Li Y."/>
            <person name="Liew Y.J."/>
            <person name="Baumgarten S."/>
            <person name="Simakov O."/>
            <person name="Wilson M."/>
            <person name="Piel J."/>
            <person name="Ashoor H."/>
            <person name="Bougouffa S."/>
            <person name="Bajic V.B."/>
            <person name="Ryu T."/>
            <person name="Ravasi T."/>
            <person name="Bayer T."/>
            <person name="Micklem G."/>
            <person name="Kim H."/>
            <person name="Bhak J."/>
            <person name="Lajeunesse T.C."/>
            <person name="Voolstra C.R."/>
        </authorList>
    </citation>
    <scope>NUCLEOTIDE SEQUENCE [LARGE SCALE GENOMIC DNA]</scope>
    <source>
        <strain evidence="8 9">CCMP2467</strain>
    </source>
</reference>
<dbReference type="InterPro" id="IPR029063">
    <property type="entry name" value="SAM-dependent_MTases_sf"/>
</dbReference>
<organism evidence="8 9">
    <name type="scientific">Symbiodinium microadriaticum</name>
    <name type="common">Dinoflagellate</name>
    <name type="synonym">Zooxanthella microadriatica</name>
    <dbReference type="NCBI Taxonomy" id="2951"/>
    <lineage>
        <taxon>Eukaryota</taxon>
        <taxon>Sar</taxon>
        <taxon>Alveolata</taxon>
        <taxon>Dinophyceae</taxon>
        <taxon>Suessiales</taxon>
        <taxon>Symbiodiniaceae</taxon>
        <taxon>Symbiodinium</taxon>
    </lineage>
</organism>
<proteinExistence type="predicted"/>
<dbReference type="InterPro" id="IPR003807">
    <property type="entry name" value="DUF202"/>
</dbReference>
<dbReference type="PANTHER" id="PTHR33050">
    <property type="entry name" value="REVERSE TRANSCRIPTASE DOMAIN-CONTAINING PROTEIN"/>
    <property type="match status" value="1"/>
</dbReference>
<evidence type="ECO:0000256" key="1">
    <source>
        <dbReference type="ARBA" id="ARBA00004127"/>
    </source>
</evidence>
<evidence type="ECO:0000256" key="5">
    <source>
        <dbReference type="SAM" id="MobiDB-lite"/>
    </source>
</evidence>
<evidence type="ECO:0000313" key="8">
    <source>
        <dbReference type="EMBL" id="OLP83053.1"/>
    </source>
</evidence>
<evidence type="ECO:0000256" key="2">
    <source>
        <dbReference type="ARBA" id="ARBA00022692"/>
    </source>
</evidence>
<feature type="transmembrane region" description="Helical" evidence="6">
    <location>
        <begin position="1194"/>
        <end position="1216"/>
    </location>
</feature>
<sequence length="1279" mass="140776">MFAWETDRAAMAVAKAQLPGLSCRGDLNDDDPAKVRDGEGRSLGTSSRVTDGPGHHGDRGGLFLQTVEFMSEVRRLVAPRRFGFIFENVEMATADAKQITEALGAAPLWVDAADFGWVGRPRLWWLSADWARMTLDLETGEPLQWTRRGQWDRLRVEEARRPVEALDMGDLTFDDSVLSGRRRLPCFTTPALDENGRAAPKGCRDKIPSDAQQRWSADRNSCTMPADFTWGPGAAPLDDRTRHRLIGNGWHWGVARRLLLILLVATALQTSDARPQGEPPRSTISWVTSLWQFGGPVMGPAPGEDTLDPLVDLDEESHWRASAVIPHPFQARPRLEPAWEEVLNIRRRWRHDLARIRREVLQEVKIMVDDHAEQTTEWMSQRSAAVKATYSTPDKPAVTQIPVLLELLRTDDRYKHPASMEELRRVNADYVRQRVATARVGEHTETLLQELIDEVKLGRVVGPTRAPAWLKARAVALPWRDGVAHLVEPPPGEVFLAASFAIVQIDEHGNIKIRRGEDWRRSGHNSTVAADDVPTHHFLGSFVDLARRMAGDGVVLIFGHDLLNAYRLWPVRCPAHCGTFLPTAAGMTFWYHLAMNFGATASVWNFNRGGDALQQLLRGLLLLPTGHYVDDFNGLELEELGQSAMEAFEQLFAALGFRIKVSKSQPAAAQHIVQGVLFEISRRGVTLSPTPERVRRIMAQITQALQTDAMKPDEAHKLAGRLSFLTQAVFGGVGKAPIKAVYARAADTAAHSNDGLSGGLRAALHSLEKILPTIRPRFIPFNPDDMDTAVLYADAFFLDGEQRHKAGHVPTTASAAAPNRANNGWGFVLRLGGMVFYDHGVVPPWFLRKFESRRAFIYMLEVFAQVAALAAFATHLPGAVTAFIDNTAGQAALSKGYGKAGHVPTTASAAAPNRANNGWGFVLRLGGMVFYDHGVVPPWFLRKFESRRAFIYMLEVFAQVAALAAFATHLPGAVTAFIDNTAGQAALSKGYGKDPAMNGMLAAFWALAARRGTMLDFRRVPSKANVADAVSRDDFGRAWREGWTRVHIPASPIMHILAKAVDDLLYAVDGAAADLLACSSEWSGEPALGGAVCRLQKHQRSLSRCQCRHLWHSAPKAAVPWEAWGRCRFGSRSGVKDSTGSFVSEPIDTKQLSIDLANERTLLAWVRTGLAAIRTVFSFATLSGLTKGELVVDVFVTLVLSCSGLATLLIGWTRFIAVRKGAPGSRRVAIGPLYTAFVLVAAICLLGSLWRQPKRLQLQEAVHGQFSWAAEGAWNLVFG</sequence>
<evidence type="ECO:0000256" key="6">
    <source>
        <dbReference type="SAM" id="Phobius"/>
    </source>
</evidence>
<dbReference type="InterPro" id="IPR052055">
    <property type="entry name" value="Hepadnavirus_pol/RT"/>
</dbReference>
<accession>A0A1Q9CJF8</accession>
<gene>
    <name evidence="8" type="ORF">AK812_SmicGene36237</name>
</gene>
<feature type="region of interest" description="Disordered" evidence="5">
    <location>
        <begin position="25"/>
        <end position="57"/>
    </location>
</feature>
<protein>
    <recommendedName>
        <fullName evidence="7">DUF202 domain-containing protein</fullName>
    </recommendedName>
</protein>
<evidence type="ECO:0000313" key="9">
    <source>
        <dbReference type="Proteomes" id="UP000186817"/>
    </source>
</evidence>